<accession>A0A251TPB9</accession>
<name>A0A251TPB9_HELAN</name>
<sequence length="66" mass="7714">MMWHHLRQSRNWFWLQNSGHKNSCIWVTAGSISFNFDPTSICTISMFLFQNPREPPSPFSISIPSN</sequence>
<dbReference type="Proteomes" id="UP000215914">
    <property type="component" value="Chromosome 10"/>
</dbReference>
<dbReference type="AlphaFoldDB" id="A0A251TPB9"/>
<gene>
    <name evidence="1" type="ORF">HannXRQ_Chr10g0315441</name>
</gene>
<reference evidence="2" key="1">
    <citation type="journal article" date="2017" name="Nature">
        <title>The sunflower genome provides insights into oil metabolism, flowering and Asterid evolution.</title>
        <authorList>
            <person name="Badouin H."/>
            <person name="Gouzy J."/>
            <person name="Grassa C.J."/>
            <person name="Murat F."/>
            <person name="Staton S.E."/>
            <person name="Cottret L."/>
            <person name="Lelandais-Briere C."/>
            <person name="Owens G.L."/>
            <person name="Carrere S."/>
            <person name="Mayjonade B."/>
            <person name="Legrand L."/>
            <person name="Gill N."/>
            <person name="Kane N.C."/>
            <person name="Bowers J.E."/>
            <person name="Hubner S."/>
            <person name="Bellec A."/>
            <person name="Berard A."/>
            <person name="Berges H."/>
            <person name="Blanchet N."/>
            <person name="Boniface M.C."/>
            <person name="Brunel D."/>
            <person name="Catrice O."/>
            <person name="Chaidir N."/>
            <person name="Claudel C."/>
            <person name="Donnadieu C."/>
            <person name="Faraut T."/>
            <person name="Fievet G."/>
            <person name="Helmstetter N."/>
            <person name="King M."/>
            <person name="Knapp S.J."/>
            <person name="Lai Z."/>
            <person name="Le Paslier M.C."/>
            <person name="Lippi Y."/>
            <person name="Lorenzon L."/>
            <person name="Mandel J.R."/>
            <person name="Marage G."/>
            <person name="Marchand G."/>
            <person name="Marquand E."/>
            <person name="Bret-Mestries E."/>
            <person name="Morien E."/>
            <person name="Nambeesan S."/>
            <person name="Nguyen T."/>
            <person name="Pegot-Espagnet P."/>
            <person name="Pouilly N."/>
            <person name="Raftis F."/>
            <person name="Sallet E."/>
            <person name="Schiex T."/>
            <person name="Thomas J."/>
            <person name="Vandecasteele C."/>
            <person name="Vares D."/>
            <person name="Vear F."/>
            <person name="Vautrin S."/>
            <person name="Crespi M."/>
            <person name="Mangin B."/>
            <person name="Burke J.M."/>
            <person name="Salse J."/>
            <person name="Munos S."/>
            <person name="Vincourt P."/>
            <person name="Rieseberg L.H."/>
            <person name="Langlade N.B."/>
        </authorList>
    </citation>
    <scope>NUCLEOTIDE SEQUENCE [LARGE SCALE GENOMIC DNA]</scope>
    <source>
        <strain evidence="2">cv. SF193</strain>
    </source>
</reference>
<evidence type="ECO:0000313" key="2">
    <source>
        <dbReference type="Proteomes" id="UP000215914"/>
    </source>
</evidence>
<dbReference type="InParanoid" id="A0A251TPB9"/>
<keyword evidence="2" id="KW-1185">Reference proteome</keyword>
<organism evidence="1 2">
    <name type="scientific">Helianthus annuus</name>
    <name type="common">Common sunflower</name>
    <dbReference type="NCBI Taxonomy" id="4232"/>
    <lineage>
        <taxon>Eukaryota</taxon>
        <taxon>Viridiplantae</taxon>
        <taxon>Streptophyta</taxon>
        <taxon>Embryophyta</taxon>
        <taxon>Tracheophyta</taxon>
        <taxon>Spermatophyta</taxon>
        <taxon>Magnoliopsida</taxon>
        <taxon>eudicotyledons</taxon>
        <taxon>Gunneridae</taxon>
        <taxon>Pentapetalae</taxon>
        <taxon>asterids</taxon>
        <taxon>campanulids</taxon>
        <taxon>Asterales</taxon>
        <taxon>Asteraceae</taxon>
        <taxon>Asteroideae</taxon>
        <taxon>Heliantheae alliance</taxon>
        <taxon>Heliantheae</taxon>
        <taxon>Helianthus</taxon>
    </lineage>
</organism>
<dbReference type="EMBL" id="CM007899">
    <property type="protein sequence ID" value="OTG12968.1"/>
    <property type="molecule type" value="Genomic_DNA"/>
</dbReference>
<evidence type="ECO:0000313" key="1">
    <source>
        <dbReference type="EMBL" id="OTG12968.1"/>
    </source>
</evidence>
<proteinExistence type="predicted"/>
<protein>
    <submittedName>
        <fullName evidence="1">Uncharacterized protein</fullName>
    </submittedName>
</protein>